<name>F4Q4Z1_CACFS</name>
<dbReference type="AlphaFoldDB" id="F4Q4Z1"/>
<dbReference type="RefSeq" id="XP_004355581.1">
    <property type="nucleotide sequence ID" value="XM_004355528.1"/>
</dbReference>
<feature type="signal peptide" evidence="1">
    <location>
        <begin position="1"/>
        <end position="18"/>
    </location>
</feature>
<dbReference type="EMBL" id="GL883021">
    <property type="protein sequence ID" value="EGG17097.1"/>
    <property type="molecule type" value="Genomic_DNA"/>
</dbReference>
<evidence type="ECO:0000313" key="3">
    <source>
        <dbReference type="Proteomes" id="UP000007797"/>
    </source>
</evidence>
<evidence type="ECO:0000256" key="1">
    <source>
        <dbReference type="SAM" id="SignalP"/>
    </source>
</evidence>
<dbReference type="Proteomes" id="UP000007797">
    <property type="component" value="Unassembled WGS sequence"/>
</dbReference>
<feature type="chain" id="PRO_5003319928" evidence="1">
    <location>
        <begin position="19"/>
        <end position="135"/>
    </location>
</feature>
<sequence>MKSVLVILVCILLASAFAIPTTIVTDVTKPSMCPGIKSKMMCVIAGQVCLVGVKRKRKKNIWEHGKCIANPFTYEQQVEEPTTQDVEEDLIGNNDWACNTLNTQLKCDTLGVLGGHCFWYDDCGLQRDVHKYLRG</sequence>
<proteinExistence type="predicted"/>
<keyword evidence="3" id="KW-1185">Reference proteome</keyword>
<dbReference type="GeneID" id="14869262"/>
<evidence type="ECO:0000313" key="2">
    <source>
        <dbReference type="EMBL" id="EGG17097.1"/>
    </source>
</evidence>
<dbReference type="KEGG" id="dfa:DFA_08079"/>
<gene>
    <name evidence="2" type="ORF">DFA_08079</name>
</gene>
<keyword evidence="1" id="KW-0732">Signal</keyword>
<dbReference type="OrthoDB" id="22125at2759"/>
<reference evidence="3" key="1">
    <citation type="journal article" date="2011" name="Genome Res.">
        <title>Phylogeny-wide analysis of social amoeba genomes highlights ancient origins for complex intercellular communication.</title>
        <authorList>
            <person name="Heidel A.J."/>
            <person name="Lawal H.M."/>
            <person name="Felder M."/>
            <person name="Schilde C."/>
            <person name="Helps N.R."/>
            <person name="Tunggal B."/>
            <person name="Rivero F."/>
            <person name="John U."/>
            <person name="Schleicher M."/>
            <person name="Eichinger L."/>
            <person name="Platzer M."/>
            <person name="Noegel A.A."/>
            <person name="Schaap P."/>
            <person name="Gloeckner G."/>
        </authorList>
    </citation>
    <scope>NUCLEOTIDE SEQUENCE [LARGE SCALE GENOMIC DNA]</scope>
    <source>
        <strain evidence="3">SH3</strain>
    </source>
</reference>
<organism evidence="2 3">
    <name type="scientific">Cavenderia fasciculata</name>
    <name type="common">Slime mold</name>
    <name type="synonym">Dictyostelium fasciculatum</name>
    <dbReference type="NCBI Taxonomy" id="261658"/>
    <lineage>
        <taxon>Eukaryota</taxon>
        <taxon>Amoebozoa</taxon>
        <taxon>Evosea</taxon>
        <taxon>Eumycetozoa</taxon>
        <taxon>Dictyostelia</taxon>
        <taxon>Acytosteliales</taxon>
        <taxon>Cavenderiaceae</taxon>
        <taxon>Cavenderia</taxon>
    </lineage>
</organism>
<protein>
    <submittedName>
        <fullName evidence="2">Uncharacterized protein</fullName>
    </submittedName>
</protein>
<accession>F4Q4Z1</accession>